<dbReference type="Gene3D" id="1.10.357.10">
    <property type="entry name" value="Tetracycline Repressor, domain 2"/>
    <property type="match status" value="1"/>
</dbReference>
<dbReference type="EMBL" id="SMKS01000039">
    <property type="protein sequence ID" value="TDD03422.1"/>
    <property type="molecule type" value="Genomic_DNA"/>
</dbReference>
<organism evidence="6 7">
    <name type="scientific">Saccharopolyspora terrae</name>
    <dbReference type="NCBI Taxonomy" id="2530384"/>
    <lineage>
        <taxon>Bacteria</taxon>
        <taxon>Bacillati</taxon>
        <taxon>Actinomycetota</taxon>
        <taxon>Actinomycetes</taxon>
        <taxon>Pseudonocardiales</taxon>
        <taxon>Pseudonocardiaceae</taxon>
        <taxon>Saccharopolyspora</taxon>
    </lineage>
</organism>
<keyword evidence="2 4" id="KW-0238">DNA-binding</keyword>
<evidence type="ECO:0000256" key="3">
    <source>
        <dbReference type="ARBA" id="ARBA00023163"/>
    </source>
</evidence>
<name>A0A4R4VDR0_9PSEU</name>
<evidence type="ECO:0000313" key="7">
    <source>
        <dbReference type="Proteomes" id="UP000295674"/>
    </source>
</evidence>
<dbReference type="InterPro" id="IPR050109">
    <property type="entry name" value="HTH-type_TetR-like_transc_reg"/>
</dbReference>
<dbReference type="OrthoDB" id="9816320at2"/>
<evidence type="ECO:0000256" key="1">
    <source>
        <dbReference type="ARBA" id="ARBA00023015"/>
    </source>
</evidence>
<accession>A0A4R4VDR0</accession>
<evidence type="ECO:0000256" key="4">
    <source>
        <dbReference type="PROSITE-ProRule" id="PRU00335"/>
    </source>
</evidence>
<sequence length="254" mass="28162">MSDTHGCRPTSRLVGTTPKTQGVALPAEIAPLRRKPVQQRSAQRVEKMLAATAGLIDEVGYDGLTTTLIAERAGVAVGSLYQFFPDKRAVVQELTLRNLDRFVRTVSSRFEQLELAHWWDAVDAVFDTYLTMHREVLGFSRLHFGDVVDLRLLDPSKDNNAVIAEKLTGLIAEEFQLDPADLALPLTVAVEAADAVLHLAFRRDPHGDQAMLAEAKDLVRGYLSNRITQGERMSSTVVERTIMPSYPNDLPSPR</sequence>
<evidence type="ECO:0000313" key="6">
    <source>
        <dbReference type="EMBL" id="TDD03422.1"/>
    </source>
</evidence>
<evidence type="ECO:0000259" key="5">
    <source>
        <dbReference type="PROSITE" id="PS50977"/>
    </source>
</evidence>
<comment type="caution">
    <text evidence="6">The sequence shown here is derived from an EMBL/GenBank/DDBJ whole genome shotgun (WGS) entry which is preliminary data.</text>
</comment>
<keyword evidence="7" id="KW-1185">Reference proteome</keyword>
<proteinExistence type="predicted"/>
<dbReference type="InterPro" id="IPR041674">
    <property type="entry name" value="TetR_C_22"/>
</dbReference>
<dbReference type="GO" id="GO:0003700">
    <property type="term" value="F:DNA-binding transcription factor activity"/>
    <property type="evidence" value="ECO:0007669"/>
    <property type="project" value="TreeGrafter"/>
</dbReference>
<reference evidence="6 7" key="1">
    <citation type="submission" date="2019-03" db="EMBL/GenBank/DDBJ databases">
        <title>Draft genome sequences of novel Actinobacteria.</title>
        <authorList>
            <person name="Sahin N."/>
            <person name="Ay H."/>
            <person name="Saygin H."/>
        </authorList>
    </citation>
    <scope>NUCLEOTIDE SEQUENCE [LARGE SCALE GENOMIC DNA]</scope>
    <source>
        <strain evidence="6 7">16K309</strain>
    </source>
</reference>
<dbReference type="PROSITE" id="PS50977">
    <property type="entry name" value="HTH_TETR_2"/>
    <property type="match status" value="1"/>
</dbReference>
<dbReference type="InterPro" id="IPR023772">
    <property type="entry name" value="DNA-bd_HTH_TetR-type_CS"/>
</dbReference>
<evidence type="ECO:0000256" key="2">
    <source>
        <dbReference type="ARBA" id="ARBA00023125"/>
    </source>
</evidence>
<dbReference type="Pfam" id="PF17928">
    <property type="entry name" value="TetR_C_22"/>
    <property type="match status" value="1"/>
</dbReference>
<gene>
    <name evidence="6" type="ORF">E1181_20425</name>
</gene>
<dbReference type="InterPro" id="IPR009057">
    <property type="entry name" value="Homeodomain-like_sf"/>
</dbReference>
<dbReference type="GO" id="GO:0000976">
    <property type="term" value="F:transcription cis-regulatory region binding"/>
    <property type="evidence" value="ECO:0007669"/>
    <property type="project" value="TreeGrafter"/>
</dbReference>
<keyword evidence="1" id="KW-0805">Transcription regulation</keyword>
<dbReference type="PANTHER" id="PTHR30055:SF151">
    <property type="entry name" value="TRANSCRIPTIONAL REGULATORY PROTEIN"/>
    <property type="match status" value="1"/>
</dbReference>
<dbReference type="InterPro" id="IPR001647">
    <property type="entry name" value="HTH_TetR"/>
</dbReference>
<dbReference type="SUPFAM" id="SSF46689">
    <property type="entry name" value="Homeodomain-like"/>
    <property type="match status" value="1"/>
</dbReference>
<protein>
    <submittedName>
        <fullName evidence="6">TetR/AcrR family transcriptional regulator</fullName>
    </submittedName>
</protein>
<dbReference type="PROSITE" id="PS01081">
    <property type="entry name" value="HTH_TETR_1"/>
    <property type="match status" value="1"/>
</dbReference>
<dbReference type="AlphaFoldDB" id="A0A4R4VDR0"/>
<dbReference type="Proteomes" id="UP000295674">
    <property type="component" value="Unassembled WGS sequence"/>
</dbReference>
<keyword evidence="3" id="KW-0804">Transcription</keyword>
<feature type="domain" description="HTH tetR-type" evidence="5">
    <location>
        <begin position="42"/>
        <end position="102"/>
    </location>
</feature>
<dbReference type="PANTHER" id="PTHR30055">
    <property type="entry name" value="HTH-TYPE TRANSCRIPTIONAL REGULATOR RUTR"/>
    <property type="match status" value="1"/>
</dbReference>
<feature type="DNA-binding region" description="H-T-H motif" evidence="4">
    <location>
        <begin position="65"/>
        <end position="84"/>
    </location>
</feature>
<dbReference type="PRINTS" id="PR00455">
    <property type="entry name" value="HTHTETR"/>
</dbReference>
<dbReference type="Pfam" id="PF00440">
    <property type="entry name" value="TetR_N"/>
    <property type="match status" value="1"/>
</dbReference>